<dbReference type="Pfam" id="PF13740">
    <property type="entry name" value="ACT_6"/>
    <property type="match status" value="2"/>
</dbReference>
<sequence>MTHCRKENLVHFAVTIISKDRPGIVADVTEVLFRLGCNIEDSSCTMLGGDFAMILIVSHEKPFTKAKLVDEFKELHERTGLVTYVRTLSEAEICPIKEEGELCLISVYGSDQPGIVYRVTRVLADHRVNIADLNTKLIGTVEEPVYVLMLEATLPDGVTIDTVSGLLENLRKELKVEITVRSITPVAL</sequence>
<dbReference type="InterPro" id="IPR050990">
    <property type="entry name" value="UPF0237/GcvR_regulator"/>
</dbReference>
<dbReference type="EMBL" id="JAHCVJ010000002">
    <property type="protein sequence ID" value="MBT0664197.1"/>
    <property type="molecule type" value="Genomic_DNA"/>
</dbReference>
<dbReference type="AlphaFoldDB" id="A0AAW4L3R7"/>
<dbReference type="PANTHER" id="PTHR34875:SF6">
    <property type="entry name" value="UPF0237 PROTEIN MJ1558"/>
    <property type="match status" value="1"/>
</dbReference>
<accession>A0AAW4L3R7</accession>
<proteinExistence type="predicted"/>
<dbReference type="RefSeq" id="WP_214170957.1">
    <property type="nucleotide sequence ID" value="NZ_JAHCVJ010000002.1"/>
</dbReference>
<evidence type="ECO:0000259" key="1">
    <source>
        <dbReference type="PROSITE" id="PS51671"/>
    </source>
</evidence>
<comment type="caution">
    <text evidence="2">The sequence shown here is derived from an EMBL/GenBank/DDBJ whole genome shotgun (WGS) entry which is preliminary data.</text>
</comment>
<keyword evidence="3" id="KW-1185">Reference proteome</keyword>
<dbReference type="SUPFAM" id="SSF55021">
    <property type="entry name" value="ACT-like"/>
    <property type="match status" value="2"/>
</dbReference>
<dbReference type="PANTHER" id="PTHR34875">
    <property type="entry name" value="UPF0237 PROTEIN MJ1558"/>
    <property type="match status" value="1"/>
</dbReference>
<organism evidence="2 3">
    <name type="scientific">Geoanaerobacter pelophilus</name>
    <dbReference type="NCBI Taxonomy" id="60036"/>
    <lineage>
        <taxon>Bacteria</taxon>
        <taxon>Pseudomonadati</taxon>
        <taxon>Thermodesulfobacteriota</taxon>
        <taxon>Desulfuromonadia</taxon>
        <taxon>Geobacterales</taxon>
        <taxon>Geobacteraceae</taxon>
        <taxon>Geoanaerobacter</taxon>
    </lineage>
</organism>
<dbReference type="InterPro" id="IPR002912">
    <property type="entry name" value="ACT_dom"/>
</dbReference>
<reference evidence="2 3" key="1">
    <citation type="submission" date="2021-05" db="EMBL/GenBank/DDBJ databases">
        <title>The draft genome of Geobacter pelophilus DSM 12255.</title>
        <authorList>
            <person name="Xu Z."/>
            <person name="Masuda Y."/>
            <person name="Itoh H."/>
            <person name="Senoo K."/>
        </authorList>
    </citation>
    <scope>NUCLEOTIDE SEQUENCE [LARGE SCALE GENOMIC DNA]</scope>
    <source>
        <strain evidence="2 3">DSM 12255</strain>
    </source>
</reference>
<dbReference type="Gene3D" id="3.30.70.260">
    <property type="match status" value="2"/>
</dbReference>
<feature type="domain" description="ACT" evidence="1">
    <location>
        <begin position="13"/>
        <end position="90"/>
    </location>
</feature>
<name>A0AAW4L3R7_9BACT</name>
<protein>
    <submittedName>
        <fullName evidence="2">Amino acid-binding protein</fullName>
    </submittedName>
</protein>
<evidence type="ECO:0000313" key="3">
    <source>
        <dbReference type="Proteomes" id="UP000811899"/>
    </source>
</evidence>
<dbReference type="Proteomes" id="UP000811899">
    <property type="component" value="Unassembled WGS sequence"/>
</dbReference>
<feature type="domain" description="ACT" evidence="1">
    <location>
        <begin position="104"/>
        <end position="185"/>
    </location>
</feature>
<evidence type="ECO:0000313" key="2">
    <source>
        <dbReference type="EMBL" id="MBT0664197.1"/>
    </source>
</evidence>
<dbReference type="InterPro" id="IPR045865">
    <property type="entry name" value="ACT-like_dom_sf"/>
</dbReference>
<dbReference type="PROSITE" id="PS51671">
    <property type="entry name" value="ACT"/>
    <property type="match status" value="2"/>
</dbReference>
<gene>
    <name evidence="2" type="ORF">KI809_07765</name>
</gene>